<dbReference type="AlphaFoldDB" id="G5JSI7"/>
<keyword evidence="2" id="KW-1185">Reference proteome</keyword>
<comment type="caution">
    <text evidence="1">The sequence shown here is derived from an EMBL/GenBank/DDBJ whole genome shotgun (WGS) entry which is preliminary data.</text>
</comment>
<dbReference type="EMBL" id="AEUV02000002">
    <property type="protein sequence ID" value="EHI74483.1"/>
    <property type="molecule type" value="Genomic_DNA"/>
</dbReference>
<evidence type="ECO:0000313" key="1">
    <source>
        <dbReference type="EMBL" id="EHI74483.1"/>
    </source>
</evidence>
<gene>
    <name evidence="1" type="ORF">STRCR_2187</name>
</gene>
<organism evidence="1 2">
    <name type="scientific">Streptococcus criceti HS-6</name>
    <dbReference type="NCBI Taxonomy" id="873449"/>
    <lineage>
        <taxon>Bacteria</taxon>
        <taxon>Bacillati</taxon>
        <taxon>Bacillota</taxon>
        <taxon>Bacilli</taxon>
        <taxon>Lactobacillales</taxon>
        <taxon>Streptococcaceae</taxon>
        <taxon>Streptococcus</taxon>
    </lineage>
</organism>
<proteinExistence type="predicted"/>
<sequence>MGAGLVNGRSEVFAMTVLLIDNAESGRLYRNFEYLGFLS</sequence>
<accession>G5JSI7</accession>
<reference evidence="1" key="1">
    <citation type="submission" date="2011-07" db="EMBL/GenBank/DDBJ databases">
        <authorList>
            <person name="Stanhope M.J."/>
            <person name="Durkin A.S."/>
            <person name="Hostetler J."/>
            <person name="Kim M."/>
            <person name="Radune D."/>
            <person name="Singh I."/>
            <person name="Town C.D."/>
        </authorList>
    </citation>
    <scope>NUCLEOTIDE SEQUENCE [LARGE SCALE GENOMIC DNA]</scope>
    <source>
        <strain evidence="1">HS-6</strain>
    </source>
</reference>
<dbReference type="Proteomes" id="UP000004322">
    <property type="component" value="Unassembled WGS sequence"/>
</dbReference>
<name>G5JSI7_STRCG</name>
<protein>
    <submittedName>
        <fullName evidence="1">Uncharacterized protein</fullName>
    </submittedName>
</protein>
<evidence type="ECO:0000313" key="2">
    <source>
        <dbReference type="Proteomes" id="UP000004322"/>
    </source>
</evidence>